<dbReference type="InterPro" id="IPR002938">
    <property type="entry name" value="FAD-bd"/>
</dbReference>
<evidence type="ECO:0000256" key="1">
    <source>
        <dbReference type="ARBA" id="ARBA00022630"/>
    </source>
</evidence>
<sequence length="410" mass="43707">MRVLIIGGGLGGLALAAGLRSRDIDVTVYERDTDLAATGGYHITLDPRAQRALTDLLPDVAMRRIRASAALAGRRDADVMWDWRGRQLAVLRGVVHPDAIDIDRITLRLILAEVVGDDLRTGRTCLGIETEDAAVTASFDDGSTATGDILVGADGAHSLVTRRLAGESPSHPTGLVGTSGRTRIDDLSASERGRLGTRSSFAIGPRGTALYAGYLDPAGHAALDDPAESRAVTREPSFIWGAMFPETATTAGWRNLDGARIRDASISLLHKRGWDRRTLELLERTMPESVAVYRFNAAASDPSLLAPWAPGRVTALGDAVHSTPPTAGMGAGIAIRDAEHLMRAVHEILGGRPLPEAIGDYEREMALRGAEAITLAMKTVRQVLSTDSALGSALLRAVVPPMAAFQRLRR</sequence>
<dbReference type="PANTHER" id="PTHR47178:SF5">
    <property type="entry name" value="FAD-BINDING DOMAIN-CONTAINING PROTEIN"/>
    <property type="match status" value="1"/>
</dbReference>
<keyword evidence="3" id="KW-0560">Oxidoreductase</keyword>
<keyword evidence="4 6" id="KW-0503">Monooxygenase</keyword>
<dbReference type="Pfam" id="PF13450">
    <property type="entry name" value="NAD_binding_8"/>
    <property type="match status" value="1"/>
</dbReference>
<dbReference type="Gene3D" id="3.50.50.60">
    <property type="entry name" value="FAD/NAD(P)-binding domain"/>
    <property type="match status" value="1"/>
</dbReference>
<dbReference type="Pfam" id="PF01494">
    <property type="entry name" value="FAD_binding_3"/>
    <property type="match status" value="1"/>
</dbReference>
<evidence type="ECO:0000259" key="5">
    <source>
        <dbReference type="Pfam" id="PF01494"/>
    </source>
</evidence>
<keyword evidence="1" id="KW-0285">Flavoprotein</keyword>
<keyword evidence="7" id="KW-1185">Reference proteome</keyword>
<accession>A0ABZ0V992</accession>
<feature type="domain" description="FAD-binding" evidence="5">
    <location>
        <begin position="296"/>
        <end position="373"/>
    </location>
</feature>
<dbReference type="GO" id="GO:0004497">
    <property type="term" value="F:monooxygenase activity"/>
    <property type="evidence" value="ECO:0007669"/>
    <property type="project" value="UniProtKB-KW"/>
</dbReference>
<evidence type="ECO:0000256" key="4">
    <source>
        <dbReference type="ARBA" id="ARBA00023033"/>
    </source>
</evidence>
<dbReference type="EMBL" id="CP139779">
    <property type="protein sequence ID" value="WQB70198.1"/>
    <property type="molecule type" value="Genomic_DNA"/>
</dbReference>
<dbReference type="Proteomes" id="UP001324533">
    <property type="component" value="Chromosome"/>
</dbReference>
<reference evidence="6 7" key="1">
    <citation type="submission" date="2023-06" db="EMBL/GenBank/DDBJ databases">
        <title>Rock-solubilizing bacteria, Microbacterium invictum, promotes re-establishment of vegetation in rocky wasteland by accelerating rock bio-weathering and reshaping soil bacterial community.</title>
        <authorList>
            <person name="Liu C."/>
        </authorList>
    </citation>
    <scope>NUCLEOTIDE SEQUENCE [LARGE SCALE GENOMIC DNA]</scope>
    <source>
        <strain evidence="6 7">X-18</strain>
    </source>
</reference>
<evidence type="ECO:0000256" key="3">
    <source>
        <dbReference type="ARBA" id="ARBA00023002"/>
    </source>
</evidence>
<proteinExistence type="predicted"/>
<keyword evidence="2" id="KW-0274">FAD</keyword>
<gene>
    <name evidence="6" type="ORF">T9R20_16090</name>
</gene>
<dbReference type="InterPro" id="IPR036188">
    <property type="entry name" value="FAD/NAD-bd_sf"/>
</dbReference>
<dbReference type="PRINTS" id="PR00420">
    <property type="entry name" value="RNGMNOXGNASE"/>
</dbReference>
<evidence type="ECO:0000256" key="2">
    <source>
        <dbReference type="ARBA" id="ARBA00022827"/>
    </source>
</evidence>
<dbReference type="SUPFAM" id="SSF51905">
    <property type="entry name" value="FAD/NAD(P)-binding domain"/>
    <property type="match status" value="1"/>
</dbReference>
<evidence type="ECO:0000313" key="6">
    <source>
        <dbReference type="EMBL" id="WQB70198.1"/>
    </source>
</evidence>
<dbReference type="RefSeq" id="WP_322410348.1">
    <property type="nucleotide sequence ID" value="NZ_CP139779.1"/>
</dbReference>
<protein>
    <submittedName>
        <fullName evidence="6">FAD-dependent monooxygenase</fullName>
    </submittedName>
</protein>
<dbReference type="PANTHER" id="PTHR47178">
    <property type="entry name" value="MONOOXYGENASE, FAD-BINDING"/>
    <property type="match status" value="1"/>
</dbReference>
<evidence type="ECO:0000313" key="7">
    <source>
        <dbReference type="Proteomes" id="UP001324533"/>
    </source>
</evidence>
<organism evidence="6 7">
    <name type="scientific">Microbacterium invictum</name>
    <dbReference type="NCBI Taxonomy" id="515415"/>
    <lineage>
        <taxon>Bacteria</taxon>
        <taxon>Bacillati</taxon>
        <taxon>Actinomycetota</taxon>
        <taxon>Actinomycetes</taxon>
        <taxon>Micrococcales</taxon>
        <taxon>Microbacteriaceae</taxon>
        <taxon>Microbacterium</taxon>
    </lineage>
</organism>
<name>A0ABZ0V992_9MICO</name>